<keyword evidence="1 3" id="KW-0378">Hydrolase</keyword>
<dbReference type="GO" id="GO:0016020">
    <property type="term" value="C:membrane"/>
    <property type="evidence" value="ECO:0007669"/>
    <property type="project" value="TreeGrafter"/>
</dbReference>
<dbReference type="InterPro" id="IPR000073">
    <property type="entry name" value="AB_hydrolase_1"/>
</dbReference>
<dbReference type="OrthoDB" id="111592at2157"/>
<dbReference type="GeneID" id="39847338"/>
<evidence type="ECO:0000313" key="4">
    <source>
        <dbReference type="Proteomes" id="UP000296706"/>
    </source>
</evidence>
<reference evidence="3 4" key="1">
    <citation type="journal article" date="2019" name="Nat. Commun.">
        <title>A new type of DNA phosphorothioation-based antiviral system in archaea.</title>
        <authorList>
            <person name="Xiong L."/>
            <person name="Liu S."/>
            <person name="Chen S."/>
            <person name="Xiao Y."/>
            <person name="Zhu B."/>
            <person name="Gao Y."/>
            <person name="Zhang Y."/>
            <person name="Chen B."/>
            <person name="Luo J."/>
            <person name="Deng Z."/>
            <person name="Chen X."/>
            <person name="Wang L."/>
            <person name="Chen S."/>
        </authorList>
    </citation>
    <scope>NUCLEOTIDE SEQUENCE [LARGE SCALE GENOMIC DNA]</scope>
    <source>
        <strain evidence="3 4">CBA1105</strain>
    </source>
</reference>
<feature type="domain" description="AB hydrolase-1" evidence="2">
    <location>
        <begin position="21"/>
        <end position="243"/>
    </location>
</feature>
<accession>A0A4D6HDG9</accession>
<dbReference type="InterPro" id="IPR050266">
    <property type="entry name" value="AB_hydrolase_sf"/>
</dbReference>
<dbReference type="PANTHER" id="PTHR43798">
    <property type="entry name" value="MONOACYLGLYCEROL LIPASE"/>
    <property type="match status" value="1"/>
</dbReference>
<dbReference type="PANTHER" id="PTHR43798:SF31">
    <property type="entry name" value="AB HYDROLASE SUPERFAMILY PROTEIN YCLE"/>
    <property type="match status" value="1"/>
</dbReference>
<dbReference type="EMBL" id="CP031310">
    <property type="protein sequence ID" value="QCC50767.1"/>
    <property type="molecule type" value="Genomic_DNA"/>
</dbReference>
<gene>
    <name evidence="3" type="ORF">DV733_05695</name>
</gene>
<dbReference type="RefSeq" id="WP_049994211.1">
    <property type="nucleotide sequence ID" value="NZ_CP031310.1"/>
</dbReference>
<dbReference type="InterPro" id="IPR029058">
    <property type="entry name" value="AB_hydrolase_fold"/>
</dbReference>
<sequence length="259" mass="27874">MPTAHNGDVALHYATAGDGEPIVCCGAAGLGAWQWSYLTTPLAREHEVVVWDYRGTGDSDAPGGEYTFEDLVGDLDAVCSDHGARSIHLLGAGLGGMVAVEYARRSGRVESLGLVGTPISGANVDRDALERLRAPRDDSDALRESLRAGLTPETIDAYPEEIDRIVGWRREDDASQVGWDGQVAAMLAGDLDDLYEVTTPALVFEGVADRIVDPGTGERLANELPRGEYRPVESGHLVHVEEPQVVADELLSWLDAQRE</sequence>
<dbReference type="GO" id="GO:0016787">
    <property type="term" value="F:hydrolase activity"/>
    <property type="evidence" value="ECO:0007669"/>
    <property type="project" value="UniProtKB-KW"/>
</dbReference>
<organism evidence="3 4">
    <name type="scientific">Halapricum salinum</name>
    <dbReference type="NCBI Taxonomy" id="1457250"/>
    <lineage>
        <taxon>Archaea</taxon>
        <taxon>Methanobacteriati</taxon>
        <taxon>Methanobacteriota</taxon>
        <taxon>Stenosarchaea group</taxon>
        <taxon>Halobacteria</taxon>
        <taxon>Halobacteriales</taxon>
        <taxon>Haloarculaceae</taxon>
        <taxon>Halapricum</taxon>
    </lineage>
</organism>
<dbReference type="STRING" id="1457250.GCA_000755225_03453"/>
<evidence type="ECO:0000259" key="2">
    <source>
        <dbReference type="Pfam" id="PF00561"/>
    </source>
</evidence>
<dbReference type="Gene3D" id="3.40.50.1820">
    <property type="entry name" value="alpha/beta hydrolase"/>
    <property type="match status" value="1"/>
</dbReference>
<keyword evidence="4" id="KW-1185">Reference proteome</keyword>
<name>A0A4D6HDG9_9EURY</name>
<proteinExistence type="predicted"/>
<protein>
    <submittedName>
        <fullName evidence="3">Alpha/beta hydrolase</fullName>
    </submittedName>
</protein>
<dbReference type="AlphaFoldDB" id="A0A4D6HDG9"/>
<evidence type="ECO:0000313" key="3">
    <source>
        <dbReference type="EMBL" id="QCC50767.1"/>
    </source>
</evidence>
<dbReference type="KEGG" id="hsn:DV733_05695"/>
<dbReference type="Proteomes" id="UP000296706">
    <property type="component" value="Chromosome"/>
</dbReference>
<dbReference type="SUPFAM" id="SSF53474">
    <property type="entry name" value="alpha/beta-Hydrolases"/>
    <property type="match status" value="1"/>
</dbReference>
<dbReference type="Pfam" id="PF00561">
    <property type="entry name" value="Abhydrolase_1"/>
    <property type="match status" value="1"/>
</dbReference>
<evidence type="ECO:0000256" key="1">
    <source>
        <dbReference type="ARBA" id="ARBA00022801"/>
    </source>
</evidence>